<dbReference type="Proteomes" id="UP001498421">
    <property type="component" value="Unassembled WGS sequence"/>
</dbReference>
<keyword evidence="1" id="KW-0732">Signal</keyword>
<comment type="caution">
    <text evidence="2">The sequence shown here is derived from an EMBL/GenBank/DDBJ whole genome shotgun (WGS) entry which is preliminary data.</text>
</comment>
<protein>
    <recommendedName>
        <fullName evidence="4">Cell wall protein PhiA</fullName>
    </recommendedName>
</protein>
<reference evidence="2 3" key="1">
    <citation type="journal article" date="2025" name="Microbiol. Resour. Announc.">
        <title>Draft genome sequences for Neonectria magnoliae and Neonectria punicea, canker pathogens of Liriodendron tulipifera and Acer saccharum in West Virginia.</title>
        <authorList>
            <person name="Petronek H.M."/>
            <person name="Kasson M.T."/>
            <person name="Metheny A.M."/>
            <person name="Stauder C.M."/>
            <person name="Lovett B."/>
            <person name="Lynch S.C."/>
            <person name="Garnas J.R."/>
            <person name="Kasson L.R."/>
            <person name="Stajich J.E."/>
        </authorList>
    </citation>
    <scope>NUCLEOTIDE SEQUENCE [LARGE SCALE GENOMIC DNA]</scope>
    <source>
        <strain evidence="2 3">NRRL 64651</strain>
    </source>
</reference>
<proteinExistence type="predicted"/>
<gene>
    <name evidence="2" type="ORF">QQZ08_005196</name>
</gene>
<name>A0ABR1I5J6_9HYPO</name>
<evidence type="ECO:0008006" key="4">
    <source>
        <dbReference type="Google" id="ProtNLM"/>
    </source>
</evidence>
<feature type="chain" id="PRO_5046459646" description="Cell wall protein PhiA" evidence="1">
    <location>
        <begin position="20"/>
        <end position="204"/>
    </location>
</feature>
<dbReference type="EMBL" id="JAZAVK010000043">
    <property type="protein sequence ID" value="KAK7428299.1"/>
    <property type="molecule type" value="Genomic_DNA"/>
</dbReference>
<evidence type="ECO:0000313" key="2">
    <source>
        <dbReference type="EMBL" id="KAK7428299.1"/>
    </source>
</evidence>
<evidence type="ECO:0000256" key="1">
    <source>
        <dbReference type="SAM" id="SignalP"/>
    </source>
</evidence>
<sequence length="204" mass="21259">MQFKNSVVAQLLAVGLVNAVPQAVSTDNNSNPKPSTNIPRAVAAPAAFNLLSLRSASQIHYSPFQASIGNVFLQLPDQGATCDAASDNSATFYLKDGGLYLYSTSNPPQQLYADRSGNGQGKLGYITGAQSAPRNAELTGWTIDETGNLSLDGATFIACPNSVEGAWSVWVSAGVDEPAGNKGCLGLSARVAEVTKPNACLYTE</sequence>
<evidence type="ECO:0000313" key="3">
    <source>
        <dbReference type="Proteomes" id="UP001498421"/>
    </source>
</evidence>
<keyword evidence="3" id="KW-1185">Reference proteome</keyword>
<accession>A0ABR1I5J6</accession>
<organism evidence="2 3">
    <name type="scientific">Neonectria magnoliae</name>
    <dbReference type="NCBI Taxonomy" id="2732573"/>
    <lineage>
        <taxon>Eukaryota</taxon>
        <taxon>Fungi</taxon>
        <taxon>Dikarya</taxon>
        <taxon>Ascomycota</taxon>
        <taxon>Pezizomycotina</taxon>
        <taxon>Sordariomycetes</taxon>
        <taxon>Hypocreomycetidae</taxon>
        <taxon>Hypocreales</taxon>
        <taxon>Nectriaceae</taxon>
        <taxon>Neonectria</taxon>
    </lineage>
</organism>
<feature type="signal peptide" evidence="1">
    <location>
        <begin position="1"/>
        <end position="19"/>
    </location>
</feature>